<evidence type="ECO:0000313" key="7">
    <source>
        <dbReference type="Proteomes" id="UP000676409"/>
    </source>
</evidence>
<evidence type="ECO:0000256" key="3">
    <source>
        <dbReference type="ARBA" id="ARBA00022679"/>
    </source>
</evidence>
<dbReference type="InterPro" id="IPR050859">
    <property type="entry name" value="Class-I_PLP-dep_aminotransf"/>
</dbReference>
<evidence type="ECO:0000256" key="2">
    <source>
        <dbReference type="ARBA" id="ARBA00022576"/>
    </source>
</evidence>
<dbReference type="CDD" id="cd00609">
    <property type="entry name" value="AAT_like"/>
    <property type="match status" value="1"/>
</dbReference>
<gene>
    <name evidence="6" type="ORF">KCG34_00050</name>
</gene>
<evidence type="ECO:0000256" key="4">
    <source>
        <dbReference type="ARBA" id="ARBA00022898"/>
    </source>
</evidence>
<proteinExistence type="predicted"/>
<evidence type="ECO:0000259" key="5">
    <source>
        <dbReference type="Pfam" id="PF00155"/>
    </source>
</evidence>
<dbReference type="PANTHER" id="PTHR42790:SF19">
    <property type="entry name" value="KYNURENINE_ALPHA-AMINOADIPATE AMINOTRANSFERASE, MITOCHONDRIAL"/>
    <property type="match status" value="1"/>
</dbReference>
<evidence type="ECO:0000313" key="6">
    <source>
        <dbReference type="EMBL" id="QUD88323.1"/>
    </source>
</evidence>
<reference evidence="6" key="1">
    <citation type="submission" date="2021-04" db="EMBL/GenBank/DDBJ databases">
        <title>The complete genome sequence of Caulobacter sp. S6.</title>
        <authorList>
            <person name="Tang Y."/>
            <person name="Ouyang W."/>
            <person name="Liu Q."/>
            <person name="Huang B."/>
            <person name="Guo Z."/>
            <person name="Lei P."/>
        </authorList>
    </citation>
    <scope>NUCLEOTIDE SEQUENCE</scope>
    <source>
        <strain evidence="6">S6</strain>
    </source>
</reference>
<feature type="domain" description="Aminotransferase class I/classII large" evidence="5">
    <location>
        <begin position="178"/>
        <end position="396"/>
    </location>
</feature>
<keyword evidence="3" id="KW-0808">Transferase</keyword>
<dbReference type="GO" id="GO:1901605">
    <property type="term" value="P:alpha-amino acid metabolic process"/>
    <property type="evidence" value="ECO:0007669"/>
    <property type="project" value="TreeGrafter"/>
</dbReference>
<keyword evidence="4" id="KW-0663">Pyridoxal phosphate</keyword>
<dbReference type="PANTHER" id="PTHR42790">
    <property type="entry name" value="AMINOTRANSFERASE"/>
    <property type="match status" value="1"/>
</dbReference>
<dbReference type="Proteomes" id="UP000676409">
    <property type="component" value="Chromosome"/>
</dbReference>
<keyword evidence="2 6" id="KW-0032">Aminotransferase</keyword>
<dbReference type="SUPFAM" id="SSF53383">
    <property type="entry name" value="PLP-dependent transferases"/>
    <property type="match status" value="1"/>
</dbReference>
<dbReference type="InterPro" id="IPR015422">
    <property type="entry name" value="PyrdxlP-dep_Trfase_small"/>
</dbReference>
<dbReference type="Gene3D" id="3.40.640.10">
    <property type="entry name" value="Type I PLP-dependent aspartate aminotransferase-like (Major domain)"/>
    <property type="match status" value="1"/>
</dbReference>
<dbReference type="Pfam" id="PF00155">
    <property type="entry name" value="Aminotran_1_2"/>
    <property type="match status" value="2"/>
</dbReference>
<name>A0A975IUZ7_9CAUL</name>
<dbReference type="AlphaFoldDB" id="A0A975IUZ7"/>
<dbReference type="InterPro" id="IPR015424">
    <property type="entry name" value="PyrdxlP-dep_Trfase"/>
</dbReference>
<dbReference type="InterPro" id="IPR004839">
    <property type="entry name" value="Aminotransferase_I/II_large"/>
</dbReference>
<dbReference type="KEGG" id="caul:KCG34_00050"/>
<protein>
    <submittedName>
        <fullName evidence="6">PLP-dependent aminotransferase family protein</fullName>
    </submittedName>
</protein>
<dbReference type="EMBL" id="CP073078">
    <property type="protein sequence ID" value="QUD88323.1"/>
    <property type="molecule type" value="Genomic_DNA"/>
</dbReference>
<organism evidence="6 7">
    <name type="scientific">Phenylobacterium montanum</name>
    <dbReference type="NCBI Taxonomy" id="2823693"/>
    <lineage>
        <taxon>Bacteria</taxon>
        <taxon>Pseudomonadati</taxon>
        <taxon>Pseudomonadota</taxon>
        <taxon>Alphaproteobacteria</taxon>
        <taxon>Caulobacterales</taxon>
        <taxon>Caulobacteraceae</taxon>
        <taxon>Phenylobacterium</taxon>
    </lineage>
</organism>
<feature type="domain" description="Aminotransferase class I/classII large" evidence="5">
    <location>
        <begin position="64"/>
        <end position="151"/>
    </location>
</feature>
<comment type="cofactor">
    <cofactor evidence="1">
        <name>pyridoxal 5'-phosphate</name>
        <dbReference type="ChEBI" id="CHEBI:597326"/>
    </cofactor>
</comment>
<dbReference type="Gene3D" id="3.90.1150.10">
    <property type="entry name" value="Aspartate Aminotransferase, domain 1"/>
    <property type="match status" value="1"/>
</dbReference>
<accession>A0A975IUZ7</accession>
<dbReference type="GO" id="GO:0030170">
    <property type="term" value="F:pyridoxal phosphate binding"/>
    <property type="evidence" value="ECO:0007669"/>
    <property type="project" value="InterPro"/>
</dbReference>
<sequence>MNALSSSEHIADAIDWAAAFSSYGRRATASEIRELLKLLDQPGIISFAGGIPDPALFPLEILAEAHARVFADPALAQAALQYSVSEGYRPLRDRLAQTWRDQGVELDADNILITNGSQQALDLIGRLFLDPGDVVLSARPTYLGALQAFNAAAPRHGDLADLATGPKAKLAYVMPDFANPTGETMGMNQRSALLADAEARGVTVVEDGAYVSLSYDGEPPPSLLALEAAAKGSVDPGRVIHCGTFSKTIVPGLRVGWIVAPRPVIRKLVLLKQAADLHTSSLAQIVLADVLDHLGPGHIQALRAAYGERRDAMLAALDRHMPPGVSWSRPKGGMFVWVDLPEGQDGAALLQRAIETERVAFVPGGAFFATEPRRNSLRLAFSLSDPATIEEGVARLGRLLRSEAAR</sequence>
<dbReference type="GO" id="GO:0008483">
    <property type="term" value="F:transaminase activity"/>
    <property type="evidence" value="ECO:0007669"/>
    <property type="project" value="UniProtKB-KW"/>
</dbReference>
<evidence type="ECO:0000256" key="1">
    <source>
        <dbReference type="ARBA" id="ARBA00001933"/>
    </source>
</evidence>
<dbReference type="InterPro" id="IPR015421">
    <property type="entry name" value="PyrdxlP-dep_Trfase_major"/>
</dbReference>
<keyword evidence="7" id="KW-1185">Reference proteome</keyword>
<dbReference type="RefSeq" id="WP_211938374.1">
    <property type="nucleotide sequence ID" value="NZ_CP073078.1"/>
</dbReference>